<dbReference type="GO" id="GO:0004553">
    <property type="term" value="F:hydrolase activity, hydrolyzing O-glycosyl compounds"/>
    <property type="evidence" value="ECO:0007669"/>
    <property type="project" value="UniProtKB-ARBA"/>
</dbReference>
<dbReference type="InterPro" id="IPR008979">
    <property type="entry name" value="Galactose-bd-like_sf"/>
</dbReference>
<evidence type="ECO:0000313" key="4">
    <source>
        <dbReference type="Proteomes" id="UP000807342"/>
    </source>
</evidence>
<dbReference type="InterPro" id="IPR054593">
    <property type="entry name" value="Beta-mannosidase-like_N2"/>
</dbReference>
<keyword evidence="4" id="KW-1185">Reference proteome</keyword>
<keyword evidence="1" id="KW-0378">Hydrolase</keyword>
<dbReference type="OrthoDB" id="2866996at2759"/>
<evidence type="ECO:0000256" key="1">
    <source>
        <dbReference type="ARBA" id="ARBA00022801"/>
    </source>
</evidence>
<gene>
    <name evidence="3" type="ORF">P691DRAFT_26182</name>
</gene>
<dbReference type="AlphaFoldDB" id="A0A9P5XCC7"/>
<dbReference type="SUPFAM" id="SSF49785">
    <property type="entry name" value="Galactose-binding domain-like"/>
    <property type="match status" value="1"/>
</dbReference>
<evidence type="ECO:0000259" key="2">
    <source>
        <dbReference type="Pfam" id="PF22666"/>
    </source>
</evidence>
<dbReference type="Proteomes" id="UP000807342">
    <property type="component" value="Unassembled WGS sequence"/>
</dbReference>
<comment type="caution">
    <text evidence="3">The sequence shown here is derived from an EMBL/GenBank/DDBJ whole genome shotgun (WGS) entry which is preliminary data.</text>
</comment>
<sequence length="148" mass="17162">MKSATTGSKLRVTHPMEDWQTRIGGRVRTKLLSFDGLYHTTGTGGRERNYDVFPALKHELQCPVGDDYTRDWIPASQFPSEVRIELLRNEFIPDPFVGFNEHKIQCIGEAEWLYKAFEANPPRLGEFLSLEFRVLDMICDVYFNGFRI</sequence>
<accession>A0A9P5XCC7</accession>
<reference evidence="3" key="1">
    <citation type="submission" date="2020-11" db="EMBL/GenBank/DDBJ databases">
        <authorList>
            <consortium name="DOE Joint Genome Institute"/>
            <person name="Ahrendt S."/>
            <person name="Riley R."/>
            <person name="Andreopoulos W."/>
            <person name="Labutti K."/>
            <person name="Pangilinan J."/>
            <person name="Ruiz-Duenas F.J."/>
            <person name="Barrasa J.M."/>
            <person name="Sanchez-Garcia M."/>
            <person name="Camarero S."/>
            <person name="Miyauchi S."/>
            <person name="Serrano A."/>
            <person name="Linde D."/>
            <person name="Babiker R."/>
            <person name="Drula E."/>
            <person name="Ayuso-Fernandez I."/>
            <person name="Pacheco R."/>
            <person name="Padilla G."/>
            <person name="Ferreira P."/>
            <person name="Barriuso J."/>
            <person name="Kellner H."/>
            <person name="Castanera R."/>
            <person name="Alfaro M."/>
            <person name="Ramirez L."/>
            <person name="Pisabarro A.G."/>
            <person name="Kuo A."/>
            <person name="Tritt A."/>
            <person name="Lipzen A."/>
            <person name="He G."/>
            <person name="Yan M."/>
            <person name="Ng V."/>
            <person name="Cullen D."/>
            <person name="Martin F."/>
            <person name="Rosso M.-N."/>
            <person name="Henrissat B."/>
            <person name="Hibbett D."/>
            <person name="Martinez A.T."/>
            <person name="Grigoriev I.V."/>
        </authorList>
    </citation>
    <scope>NUCLEOTIDE SEQUENCE</scope>
    <source>
        <strain evidence="3">MF-IS2</strain>
    </source>
</reference>
<dbReference type="Gene3D" id="2.60.120.260">
    <property type="entry name" value="Galactose-binding domain-like"/>
    <property type="match status" value="1"/>
</dbReference>
<organism evidence="3 4">
    <name type="scientific">Macrolepiota fuliginosa MF-IS2</name>
    <dbReference type="NCBI Taxonomy" id="1400762"/>
    <lineage>
        <taxon>Eukaryota</taxon>
        <taxon>Fungi</taxon>
        <taxon>Dikarya</taxon>
        <taxon>Basidiomycota</taxon>
        <taxon>Agaricomycotina</taxon>
        <taxon>Agaricomycetes</taxon>
        <taxon>Agaricomycetidae</taxon>
        <taxon>Agaricales</taxon>
        <taxon>Agaricineae</taxon>
        <taxon>Agaricaceae</taxon>
        <taxon>Macrolepiota</taxon>
    </lineage>
</organism>
<dbReference type="Pfam" id="PF22666">
    <property type="entry name" value="Glyco_hydro_2_N2"/>
    <property type="match status" value="1"/>
</dbReference>
<name>A0A9P5XCC7_9AGAR</name>
<evidence type="ECO:0000313" key="3">
    <source>
        <dbReference type="EMBL" id="KAF9448772.1"/>
    </source>
</evidence>
<dbReference type="EMBL" id="MU151150">
    <property type="protein sequence ID" value="KAF9448772.1"/>
    <property type="molecule type" value="Genomic_DNA"/>
</dbReference>
<feature type="domain" description="Beta-mannosidase-like galactose-binding" evidence="2">
    <location>
        <begin position="70"/>
        <end position="147"/>
    </location>
</feature>
<protein>
    <recommendedName>
        <fullName evidence="2">Beta-mannosidase-like galactose-binding domain-containing protein</fullName>
    </recommendedName>
</protein>
<proteinExistence type="predicted"/>